<dbReference type="NCBIfam" id="TIGR04416">
    <property type="entry name" value="group_II_RT_mat"/>
    <property type="match status" value="1"/>
</dbReference>
<protein>
    <recommendedName>
        <fullName evidence="1">Reverse transcriptase domain-containing protein</fullName>
    </recommendedName>
</protein>
<dbReference type="Pfam" id="PF13655">
    <property type="entry name" value="RVT_N"/>
    <property type="match status" value="1"/>
</dbReference>
<dbReference type="InterPro" id="IPR030931">
    <property type="entry name" value="Group_II_RT_mat"/>
</dbReference>
<accession>A0A9X1VCC9</accession>
<dbReference type="CDD" id="cd01651">
    <property type="entry name" value="RT_G2_intron"/>
    <property type="match status" value="1"/>
</dbReference>
<feature type="domain" description="Reverse transcriptase" evidence="1">
    <location>
        <begin position="121"/>
        <end position="359"/>
    </location>
</feature>
<reference evidence="2" key="1">
    <citation type="submission" date="2022-03" db="EMBL/GenBank/DDBJ databases">
        <title>Draft Genome Sequence of Firmicute Strain S0AB, a Heterotrophic Iron/Sulfur-Oxidizing Extreme Acidophile.</title>
        <authorList>
            <person name="Vergara E."/>
            <person name="Pakostova E."/>
            <person name="Johnson D.B."/>
            <person name="Holmes D.S."/>
        </authorList>
    </citation>
    <scope>NUCLEOTIDE SEQUENCE</scope>
    <source>
        <strain evidence="2">S0AB</strain>
    </source>
</reference>
<dbReference type="Proteomes" id="UP001139263">
    <property type="component" value="Unassembled WGS sequence"/>
</dbReference>
<evidence type="ECO:0000313" key="3">
    <source>
        <dbReference type="Proteomes" id="UP001139263"/>
    </source>
</evidence>
<organism evidence="2 3">
    <name type="scientific">Sulfoacidibacillus ferrooxidans</name>
    <dbReference type="NCBI Taxonomy" id="2005001"/>
    <lineage>
        <taxon>Bacteria</taxon>
        <taxon>Bacillati</taxon>
        <taxon>Bacillota</taxon>
        <taxon>Bacilli</taxon>
        <taxon>Bacillales</taxon>
        <taxon>Alicyclobacillaceae</taxon>
        <taxon>Sulfoacidibacillus</taxon>
    </lineage>
</organism>
<evidence type="ECO:0000313" key="2">
    <source>
        <dbReference type="EMBL" id="MCI0184774.1"/>
    </source>
</evidence>
<name>A0A9X1VCC9_9BACL</name>
<dbReference type="SUPFAM" id="SSF56672">
    <property type="entry name" value="DNA/RNA polymerases"/>
    <property type="match status" value="1"/>
</dbReference>
<dbReference type="Gene3D" id="1.10.30.50">
    <property type="match status" value="1"/>
</dbReference>
<keyword evidence="3" id="KW-1185">Reference proteome</keyword>
<gene>
    <name evidence="2" type="ORF">MM817_03071</name>
</gene>
<dbReference type="InterPro" id="IPR043502">
    <property type="entry name" value="DNA/RNA_pol_sf"/>
</dbReference>
<dbReference type="PANTHER" id="PTHR34047">
    <property type="entry name" value="NUCLEAR INTRON MATURASE 1, MITOCHONDRIAL-RELATED"/>
    <property type="match status" value="1"/>
</dbReference>
<dbReference type="Pfam" id="PF00078">
    <property type="entry name" value="RVT_1"/>
    <property type="match status" value="1"/>
</dbReference>
<proteinExistence type="predicted"/>
<dbReference type="InterPro" id="IPR051083">
    <property type="entry name" value="GrpII_Intron_Splice-Mob/Def"/>
</dbReference>
<dbReference type="RefSeq" id="WP_241716717.1">
    <property type="nucleotide sequence ID" value="NZ_JALBUF010000025.1"/>
</dbReference>
<sequence>MNRIAVSQDESTGHIRKNLRQIREDEIMRAWVEAQTADTSEHADEWIDWKEIERHVLRLQRQLAHAVEHNNRKAVRHYKWLIRTSHHTKLLAIRHVTQENKGRRTPGVDGKTYTTPEKRRELRGLVNLRSRPLPVRRVYIVKKNGKLRPLGIPTTHDRVCQAIHKAAMEPEWDIQFAPNTYGFRPQRSTWDAMSQVFANLCKSGSAQWVIEGDIRGYFDNVDHAKLLAKLAPEDRIYVRRMLKAPVLDPEEGLLASPRGTPQGGLASPLIALIALQGMEEDLRQKAFQMGFGSSRANPGINIVSYADDFIVTCKTKEQAEQFVPVIAQWLSENVGVELSLEKTHITNINGGFDFLGFHVRKYKGQLLIKPAKDSKLAVLRKIKSILDTNKSAKQSMVIRLLNPIIRGWGNYYSTQVSKKVFAYCDHRINQMLWKWIKRRHPKKSTKWLYQRYFTRSGNRNWVFADGSFVLATMTDVRIIRHIKIQGRRSPHRPSDHEYFEARREQLLLKRLNGFQKKVVRKTGGKCALCGCNISVEHFRRWQVNGDNAILFARMIPERLGGHNTIENVVVTHRWCYEKYRSINDYDTFPDNPERYLSNQESIVDGQVVWQGKQSKGQRQRQNCRMA</sequence>
<dbReference type="PANTHER" id="PTHR34047:SF10">
    <property type="entry name" value="GROUP II INTRON-ASSOCIATED OPEN READING FRAME"/>
    <property type="match status" value="1"/>
</dbReference>
<dbReference type="EMBL" id="JALBUF010000025">
    <property type="protein sequence ID" value="MCI0184774.1"/>
    <property type="molecule type" value="Genomic_DNA"/>
</dbReference>
<dbReference type="PROSITE" id="PS50878">
    <property type="entry name" value="RT_POL"/>
    <property type="match status" value="1"/>
</dbReference>
<dbReference type="InterPro" id="IPR013597">
    <property type="entry name" value="Mat_intron_G2"/>
</dbReference>
<evidence type="ECO:0000259" key="1">
    <source>
        <dbReference type="PROSITE" id="PS50878"/>
    </source>
</evidence>
<dbReference type="InterPro" id="IPR000477">
    <property type="entry name" value="RT_dom"/>
</dbReference>
<dbReference type="InterPro" id="IPR025960">
    <property type="entry name" value="RVT_N"/>
</dbReference>
<dbReference type="AlphaFoldDB" id="A0A9X1VCC9"/>
<dbReference type="Pfam" id="PF08388">
    <property type="entry name" value="GIIM"/>
    <property type="match status" value="1"/>
</dbReference>
<comment type="caution">
    <text evidence="2">The sequence shown here is derived from an EMBL/GenBank/DDBJ whole genome shotgun (WGS) entry which is preliminary data.</text>
</comment>